<accession>A0ABW0P817</accession>
<evidence type="ECO:0008006" key="4">
    <source>
        <dbReference type="Google" id="ProtNLM"/>
    </source>
</evidence>
<sequence>MTDSAQDLPATGPALALALQRRHPDQDWLAALAMAARRPRGDVERYLQEEGELPPFLREAAGQVSSLLQARDVAAQDAAGRDDVFAARTNDRDAPMEVDNEAGTIVQPSNKGMPSQSGSEHEMRTKPPKAEKNEEFLPISGVPAFVSPLRKDEG</sequence>
<dbReference type="RefSeq" id="WP_066735574.1">
    <property type="nucleotide sequence ID" value="NZ_JBHSLU010000082.1"/>
</dbReference>
<comment type="caution">
    <text evidence="2">The sequence shown here is derived from an EMBL/GenBank/DDBJ whole genome shotgun (WGS) entry which is preliminary data.</text>
</comment>
<reference evidence="3" key="1">
    <citation type="journal article" date="2019" name="Int. J. Syst. Evol. Microbiol.">
        <title>The Global Catalogue of Microorganisms (GCM) 10K type strain sequencing project: providing services to taxonomists for standard genome sequencing and annotation.</title>
        <authorList>
            <consortium name="The Broad Institute Genomics Platform"/>
            <consortium name="The Broad Institute Genome Sequencing Center for Infectious Disease"/>
            <person name="Wu L."/>
            <person name="Ma J."/>
        </authorList>
    </citation>
    <scope>NUCLEOTIDE SEQUENCE [LARGE SCALE GENOMIC DNA]</scope>
    <source>
        <strain evidence="3">CCUG 43117</strain>
    </source>
</reference>
<evidence type="ECO:0000256" key="1">
    <source>
        <dbReference type="SAM" id="MobiDB-lite"/>
    </source>
</evidence>
<dbReference type="EMBL" id="JBHSLU010000082">
    <property type="protein sequence ID" value="MFC5508303.1"/>
    <property type="molecule type" value="Genomic_DNA"/>
</dbReference>
<feature type="region of interest" description="Disordered" evidence="1">
    <location>
        <begin position="89"/>
        <end position="154"/>
    </location>
</feature>
<gene>
    <name evidence="2" type="ORF">ACFPN9_23960</name>
</gene>
<feature type="compositionally biased region" description="Basic and acidic residues" evidence="1">
    <location>
        <begin position="119"/>
        <end position="135"/>
    </location>
</feature>
<evidence type="ECO:0000313" key="2">
    <source>
        <dbReference type="EMBL" id="MFC5508303.1"/>
    </source>
</evidence>
<keyword evidence="3" id="KW-1185">Reference proteome</keyword>
<evidence type="ECO:0000313" key="3">
    <source>
        <dbReference type="Proteomes" id="UP001596060"/>
    </source>
</evidence>
<proteinExistence type="predicted"/>
<name>A0ABW0P817_9HYPH</name>
<dbReference type="Proteomes" id="UP001596060">
    <property type="component" value="Unassembled WGS sequence"/>
</dbReference>
<organism evidence="2 3">
    <name type="scientific">Bosea massiliensis</name>
    <dbReference type="NCBI Taxonomy" id="151419"/>
    <lineage>
        <taxon>Bacteria</taxon>
        <taxon>Pseudomonadati</taxon>
        <taxon>Pseudomonadota</taxon>
        <taxon>Alphaproteobacteria</taxon>
        <taxon>Hyphomicrobiales</taxon>
        <taxon>Boseaceae</taxon>
        <taxon>Bosea</taxon>
    </lineage>
</organism>
<feature type="compositionally biased region" description="Polar residues" evidence="1">
    <location>
        <begin position="106"/>
        <end position="118"/>
    </location>
</feature>
<protein>
    <recommendedName>
        <fullName evidence="4">DUF3306 domain-containing protein</fullName>
    </recommendedName>
</protein>